<accession>A0A3N4URT3</accession>
<gene>
    <name evidence="2" type="ORF">EDC62_1548</name>
</gene>
<dbReference type="RefSeq" id="WP_124222335.1">
    <property type="nucleotide sequence ID" value="NZ_RKQL01000003.1"/>
</dbReference>
<dbReference type="NCBIfam" id="NF041023">
    <property type="entry name" value="PP0621_fam"/>
    <property type="match status" value="1"/>
</dbReference>
<evidence type="ECO:0000313" key="2">
    <source>
        <dbReference type="EMBL" id="RPE67667.1"/>
    </source>
</evidence>
<comment type="caution">
    <text evidence="2">The sequence shown here is derived from an EMBL/GenBank/DDBJ whole genome shotgun (WGS) entry which is preliminary data.</text>
</comment>
<reference evidence="2 3" key="1">
    <citation type="submission" date="2018-11" db="EMBL/GenBank/DDBJ databases">
        <title>Genomic Encyclopedia of Type Strains, Phase IV (KMG-IV): sequencing the most valuable type-strain genomes for metagenomic binning, comparative biology and taxonomic classification.</title>
        <authorList>
            <person name="Goeker M."/>
        </authorList>
    </citation>
    <scope>NUCLEOTIDE SEQUENCE [LARGE SCALE GENOMIC DNA]</scope>
    <source>
        <strain evidence="2 3">DSM 101684</strain>
    </source>
</reference>
<sequence>MKALLFLLALLALIGLIRASLSRRSKPPGTATPVNSGRQRTEQPQRMVQCAHCGVHLPEREAVTGRLGLYCSTEHRQAHEGA</sequence>
<organism evidence="2 3">
    <name type="scientific">Tibeticola sediminis</name>
    <dbReference type="NCBI Taxonomy" id="1917811"/>
    <lineage>
        <taxon>Bacteria</taxon>
        <taxon>Pseudomonadati</taxon>
        <taxon>Pseudomonadota</taxon>
        <taxon>Betaproteobacteria</taxon>
        <taxon>Burkholderiales</taxon>
        <taxon>Comamonadaceae</taxon>
        <taxon>Tibeticola</taxon>
    </lineage>
</organism>
<dbReference type="OrthoDB" id="9814432at2"/>
<name>A0A3N4URT3_9BURK</name>
<keyword evidence="3" id="KW-1185">Reference proteome</keyword>
<evidence type="ECO:0008006" key="4">
    <source>
        <dbReference type="Google" id="ProtNLM"/>
    </source>
</evidence>
<dbReference type="InterPro" id="IPR049708">
    <property type="entry name" value="PP0621-like"/>
</dbReference>
<protein>
    <recommendedName>
        <fullName evidence="4">Deaminase</fullName>
    </recommendedName>
</protein>
<dbReference type="EMBL" id="RKQL01000003">
    <property type="protein sequence ID" value="RPE67667.1"/>
    <property type="molecule type" value="Genomic_DNA"/>
</dbReference>
<proteinExistence type="predicted"/>
<evidence type="ECO:0000313" key="3">
    <source>
        <dbReference type="Proteomes" id="UP000272193"/>
    </source>
</evidence>
<feature type="compositionally biased region" description="Polar residues" evidence="1">
    <location>
        <begin position="32"/>
        <end position="45"/>
    </location>
</feature>
<evidence type="ECO:0000256" key="1">
    <source>
        <dbReference type="SAM" id="MobiDB-lite"/>
    </source>
</evidence>
<feature type="region of interest" description="Disordered" evidence="1">
    <location>
        <begin position="23"/>
        <end position="45"/>
    </location>
</feature>
<dbReference type="Proteomes" id="UP000272193">
    <property type="component" value="Unassembled WGS sequence"/>
</dbReference>
<dbReference type="AlphaFoldDB" id="A0A3N4URT3"/>